<dbReference type="InterPro" id="IPR002562">
    <property type="entry name" value="3'-5'_exonuclease_dom"/>
</dbReference>
<dbReference type="GO" id="GO:0005634">
    <property type="term" value="C:nucleus"/>
    <property type="evidence" value="ECO:0007669"/>
    <property type="project" value="TreeGrafter"/>
</dbReference>
<dbReference type="OMA" id="RYACSAR"/>
<dbReference type="GO" id="GO:0006139">
    <property type="term" value="P:nucleobase-containing compound metabolic process"/>
    <property type="evidence" value="ECO:0007669"/>
    <property type="project" value="InterPro"/>
</dbReference>
<sequence length="139" mass="15988">MSNKSATLQLCIDTKCLIIQLFYLDYLPKSLKDFMGWPNFTFVGVEVADDVAKLRDEYGLICARSRDIQAHALGLWPIRWYRKPGLKVLARDIAGLYMAKPIHVCRSDWQARVLSKEQVEYASIDAYASYKIGCKLFME</sequence>
<name>A0A803L4E5_CHEQI</name>
<dbReference type="AlphaFoldDB" id="A0A803L4E5"/>
<dbReference type="SUPFAM" id="SSF53098">
    <property type="entry name" value="Ribonuclease H-like"/>
    <property type="match status" value="1"/>
</dbReference>
<protein>
    <recommendedName>
        <fullName evidence="3">3'-5' exonuclease domain-containing protein</fullName>
    </recommendedName>
</protein>
<dbReference type="SMR" id="A0A803L4E5"/>
<dbReference type="Pfam" id="PF01612">
    <property type="entry name" value="DNA_pol_A_exo1"/>
    <property type="match status" value="1"/>
</dbReference>
<keyword evidence="5" id="KW-1185">Reference proteome</keyword>
<dbReference type="Gramene" id="AUR62006734-RA">
    <property type="protein sequence ID" value="AUR62006734-RA:cds"/>
    <property type="gene ID" value="AUR62006734"/>
</dbReference>
<keyword evidence="2" id="KW-0378">Hydrolase</keyword>
<dbReference type="PANTHER" id="PTHR13620:SF121">
    <property type="entry name" value="EMB|CAB82946.1-RELATED"/>
    <property type="match status" value="1"/>
</dbReference>
<reference evidence="4" key="2">
    <citation type="submission" date="2021-03" db="UniProtKB">
        <authorList>
            <consortium name="EnsemblPlants"/>
        </authorList>
    </citation>
    <scope>IDENTIFICATION</scope>
</reference>
<dbReference type="GeneID" id="110701510"/>
<dbReference type="GO" id="GO:0005737">
    <property type="term" value="C:cytoplasm"/>
    <property type="evidence" value="ECO:0007669"/>
    <property type="project" value="TreeGrafter"/>
</dbReference>
<dbReference type="CDD" id="cd06141">
    <property type="entry name" value="WRN_exo"/>
    <property type="match status" value="1"/>
</dbReference>
<evidence type="ECO:0000313" key="4">
    <source>
        <dbReference type="EnsemblPlants" id="AUR62006734-RA:cds"/>
    </source>
</evidence>
<evidence type="ECO:0000256" key="1">
    <source>
        <dbReference type="ARBA" id="ARBA00022722"/>
    </source>
</evidence>
<dbReference type="OrthoDB" id="446462at2759"/>
<dbReference type="PANTHER" id="PTHR13620">
    <property type="entry name" value="3-5 EXONUCLEASE"/>
    <property type="match status" value="1"/>
</dbReference>
<dbReference type="KEGG" id="cqi:110701510"/>
<evidence type="ECO:0000313" key="5">
    <source>
        <dbReference type="Proteomes" id="UP000596660"/>
    </source>
</evidence>
<proteinExistence type="predicted"/>
<dbReference type="GO" id="GO:0003676">
    <property type="term" value="F:nucleic acid binding"/>
    <property type="evidence" value="ECO:0007669"/>
    <property type="project" value="InterPro"/>
</dbReference>
<dbReference type="Gene3D" id="3.30.420.10">
    <property type="entry name" value="Ribonuclease H-like superfamily/Ribonuclease H"/>
    <property type="match status" value="1"/>
</dbReference>
<accession>A0A803L4E5</accession>
<dbReference type="EnsemblPlants" id="AUR62006734-RA">
    <property type="protein sequence ID" value="AUR62006734-RA:cds"/>
    <property type="gene ID" value="AUR62006734"/>
</dbReference>
<reference evidence="4" key="1">
    <citation type="journal article" date="2017" name="Nature">
        <title>The genome of Chenopodium quinoa.</title>
        <authorList>
            <person name="Jarvis D.E."/>
            <person name="Ho Y.S."/>
            <person name="Lightfoot D.J."/>
            <person name="Schmoeckel S.M."/>
            <person name="Li B."/>
            <person name="Borm T.J.A."/>
            <person name="Ohyanagi H."/>
            <person name="Mineta K."/>
            <person name="Michell C.T."/>
            <person name="Saber N."/>
            <person name="Kharbatia N.M."/>
            <person name="Rupper R.R."/>
            <person name="Sharp A.R."/>
            <person name="Dally N."/>
            <person name="Boughton B.A."/>
            <person name="Woo Y.H."/>
            <person name="Gao G."/>
            <person name="Schijlen E.G.W.M."/>
            <person name="Guo X."/>
            <person name="Momin A.A."/>
            <person name="Negrao S."/>
            <person name="Al-Babili S."/>
            <person name="Gehring C."/>
            <person name="Roessner U."/>
            <person name="Jung C."/>
            <person name="Murphy K."/>
            <person name="Arold S.T."/>
            <person name="Gojobori T."/>
            <person name="van der Linden C.G."/>
            <person name="van Loo E.N."/>
            <person name="Jellen E.N."/>
            <person name="Maughan P.J."/>
            <person name="Tester M."/>
        </authorList>
    </citation>
    <scope>NUCLEOTIDE SEQUENCE [LARGE SCALE GENOMIC DNA]</scope>
    <source>
        <strain evidence="4">cv. PI 614886</strain>
    </source>
</reference>
<organism evidence="4 5">
    <name type="scientific">Chenopodium quinoa</name>
    <name type="common">Quinoa</name>
    <dbReference type="NCBI Taxonomy" id="63459"/>
    <lineage>
        <taxon>Eukaryota</taxon>
        <taxon>Viridiplantae</taxon>
        <taxon>Streptophyta</taxon>
        <taxon>Embryophyta</taxon>
        <taxon>Tracheophyta</taxon>
        <taxon>Spermatophyta</taxon>
        <taxon>Magnoliopsida</taxon>
        <taxon>eudicotyledons</taxon>
        <taxon>Gunneridae</taxon>
        <taxon>Pentapetalae</taxon>
        <taxon>Caryophyllales</taxon>
        <taxon>Chenopodiaceae</taxon>
        <taxon>Chenopodioideae</taxon>
        <taxon>Atripliceae</taxon>
        <taxon>Chenopodium</taxon>
    </lineage>
</organism>
<evidence type="ECO:0000259" key="3">
    <source>
        <dbReference type="Pfam" id="PF01612"/>
    </source>
</evidence>
<keyword evidence="1" id="KW-0540">Nuclease</keyword>
<dbReference type="GO" id="GO:0008408">
    <property type="term" value="F:3'-5' exonuclease activity"/>
    <property type="evidence" value="ECO:0007669"/>
    <property type="project" value="InterPro"/>
</dbReference>
<dbReference type="InterPro" id="IPR036397">
    <property type="entry name" value="RNaseH_sf"/>
</dbReference>
<evidence type="ECO:0000256" key="2">
    <source>
        <dbReference type="ARBA" id="ARBA00022801"/>
    </source>
</evidence>
<gene>
    <name evidence="4" type="primary">LOC110701510</name>
</gene>
<dbReference type="InterPro" id="IPR012337">
    <property type="entry name" value="RNaseH-like_sf"/>
</dbReference>
<dbReference type="RefSeq" id="XP_021734840.1">
    <property type="nucleotide sequence ID" value="XM_021879148.1"/>
</dbReference>
<feature type="domain" description="3'-5' exonuclease" evidence="3">
    <location>
        <begin position="5"/>
        <end position="135"/>
    </location>
</feature>
<dbReference type="Proteomes" id="UP000596660">
    <property type="component" value="Unplaced"/>
</dbReference>
<dbReference type="InterPro" id="IPR051132">
    <property type="entry name" value="3-5_Exonuclease_domain"/>
</dbReference>